<dbReference type="OrthoDB" id="9759099at2"/>
<dbReference type="Pfam" id="PF02738">
    <property type="entry name" value="MoCoBD_1"/>
    <property type="match status" value="1"/>
</dbReference>
<feature type="domain" description="Aldehyde oxidase/xanthine dehydrogenase a/b hammerhead" evidence="1">
    <location>
        <begin position="20"/>
        <end position="122"/>
    </location>
</feature>
<protein>
    <submittedName>
        <fullName evidence="2">Putative xanthine dehydrogenase subunit D</fullName>
        <ecNumber evidence="2">1.17.1.4</ecNumber>
    </submittedName>
</protein>
<accession>A0A6I5ZNS2</accession>
<organism evidence="2 3">
    <name type="scientific">Neomoorella glycerini</name>
    <dbReference type="NCBI Taxonomy" id="55779"/>
    <lineage>
        <taxon>Bacteria</taxon>
        <taxon>Bacillati</taxon>
        <taxon>Bacillota</taxon>
        <taxon>Clostridia</taxon>
        <taxon>Neomoorellales</taxon>
        <taxon>Neomoorellaceae</taxon>
        <taxon>Neomoorella</taxon>
    </lineage>
</organism>
<name>A0A6I5ZNS2_9FIRM</name>
<dbReference type="RefSeq" id="WP_156271622.1">
    <property type="nucleotide sequence ID" value="NZ_CP046244.1"/>
</dbReference>
<dbReference type="PANTHER" id="PTHR11908">
    <property type="entry name" value="XANTHINE DEHYDROGENASE"/>
    <property type="match status" value="1"/>
</dbReference>
<dbReference type="SUPFAM" id="SSF56003">
    <property type="entry name" value="Molybdenum cofactor-binding domain"/>
    <property type="match status" value="1"/>
</dbReference>
<dbReference type="SUPFAM" id="SSF54665">
    <property type="entry name" value="CO dehydrogenase molybdoprotein N-domain-like"/>
    <property type="match status" value="1"/>
</dbReference>
<proteinExistence type="predicted"/>
<dbReference type="InterPro" id="IPR046867">
    <property type="entry name" value="AldOxase/xan_DH_MoCoBD2"/>
</dbReference>
<keyword evidence="2" id="KW-0560">Oxidoreductase</keyword>
<dbReference type="InterPro" id="IPR037165">
    <property type="entry name" value="AldOxase/xan_DH_Mopterin-bd_sf"/>
</dbReference>
<evidence type="ECO:0000313" key="2">
    <source>
        <dbReference type="EMBL" id="QGP91211.1"/>
    </source>
</evidence>
<dbReference type="Pfam" id="PF01315">
    <property type="entry name" value="Ald_Xan_dh_C"/>
    <property type="match status" value="1"/>
</dbReference>
<dbReference type="EC" id="1.17.1.4" evidence="2"/>
<dbReference type="Proteomes" id="UP000425916">
    <property type="component" value="Chromosome"/>
</dbReference>
<dbReference type="AlphaFoldDB" id="A0A6I5ZNS2"/>
<dbReference type="SMART" id="SM01008">
    <property type="entry name" value="Ald_Xan_dh_C"/>
    <property type="match status" value="1"/>
</dbReference>
<evidence type="ECO:0000313" key="3">
    <source>
        <dbReference type="Proteomes" id="UP000425916"/>
    </source>
</evidence>
<dbReference type="GO" id="GO:0005506">
    <property type="term" value="F:iron ion binding"/>
    <property type="evidence" value="ECO:0007669"/>
    <property type="project" value="InterPro"/>
</dbReference>
<dbReference type="PANTHER" id="PTHR11908:SF157">
    <property type="entry name" value="XANTHINE DEHYDROGENASE SUBUNIT D-RELATED"/>
    <property type="match status" value="1"/>
</dbReference>
<dbReference type="EMBL" id="CP046244">
    <property type="protein sequence ID" value="QGP91211.1"/>
    <property type="molecule type" value="Genomic_DNA"/>
</dbReference>
<gene>
    <name evidence="2" type="primary">pucD_1</name>
    <name evidence="2" type="ORF">MGLY_05380</name>
</gene>
<dbReference type="InterPro" id="IPR000674">
    <property type="entry name" value="Ald_Oxase/Xan_DH_a/b"/>
</dbReference>
<dbReference type="InterPro" id="IPR036856">
    <property type="entry name" value="Ald_Oxase/Xan_DH_a/b_sf"/>
</dbReference>
<keyword evidence="3" id="KW-1185">Reference proteome</keyword>
<reference evidence="2 3" key="1">
    <citation type="submission" date="2019-11" db="EMBL/GenBank/DDBJ databases">
        <title>Genome sequence of Moorella glycerini DSM11254.</title>
        <authorList>
            <person name="Poehlein A."/>
            <person name="Boeer T."/>
            <person name="Daniel R."/>
        </authorList>
    </citation>
    <scope>NUCLEOTIDE SEQUENCE [LARGE SCALE GENOMIC DNA]</scope>
    <source>
        <strain evidence="2 3">DSM 11254</strain>
    </source>
</reference>
<dbReference type="InterPro" id="IPR008274">
    <property type="entry name" value="AldOxase/xan_DH_MoCoBD1"/>
</dbReference>
<evidence type="ECO:0000259" key="1">
    <source>
        <dbReference type="SMART" id="SM01008"/>
    </source>
</evidence>
<dbReference type="Gene3D" id="3.90.1170.50">
    <property type="entry name" value="Aldehyde oxidase/xanthine dehydrogenase, a/b hammerhead"/>
    <property type="match status" value="1"/>
</dbReference>
<dbReference type="InterPro" id="IPR016208">
    <property type="entry name" value="Ald_Oxase/xanthine_DH-like"/>
</dbReference>
<dbReference type="Gene3D" id="3.30.365.10">
    <property type="entry name" value="Aldehyde oxidase/xanthine dehydrogenase, molybdopterin binding domain"/>
    <property type="match status" value="4"/>
</dbReference>
<dbReference type="GO" id="GO:0004854">
    <property type="term" value="F:xanthine dehydrogenase activity"/>
    <property type="evidence" value="ECO:0007669"/>
    <property type="project" value="UniProtKB-EC"/>
</dbReference>
<sequence length="766" mass="83388">MSPAVVNHPVPRVDAYEKVTGRARYAADLYFPGMLYGKVLRSKVAHARIKSLETNAARQMPGVHCVLTADDLPGEPSWCTYLFLARDRVRYTGDALAMVAAETREQAEAAIKAIKVEYEPLPGVYSIEEALAPGAPQVQEYAPGNIVQNTHWPVRKGDVAAGFAACDVIIEREYRTQYIEHAYIEPEACVVVPDPVNNGVIVYGSLQNPYMTRWAVATALGLKLGQVHVIQQTLGGSFGGKEEQMGMMCGRAAIMAVKTGRPVKMVNTREESFIESSKRHPFRFRYKIGATKEGKILALEAELVDEGGAYNSQAQFMNWRACVHAAGCYEIPNVKVDVYAVHTNKVYAGAMRGYSSPQIIYAQEQLMDELAAALNMDPVELRRQNALRPGSITATGQQLVDQTVPLVEVMDAVIARSNYYARREKYARERARGGSKRRGIGLVVSFRGCGLGAETYDATGGMITVASDGSVTVRSGLTDNGQGLSTAHAQIVAEELGIGMENIIYTRVDTTTMPDGGMTVASRGTFTGGKPMQEAAREIKKILHGVAAEQLGCRPEDLEGREGIIYCRQDPARKVTFQEAVRMALQRGYTLTSFKWYQPEPPVWDRPTGQGKAFPTYTYACVVAEVEVDMETGQVEVLKVTAGHDVGQAINPALLQGQIYGGVAMGLGMALTEEIEFDQGRILNPNFDEYIIPTALDMPAMETILYESEDYHGPFRAKSMGEAATECIAAAIASAIADATGKTVRELPANLERVLLGRALKRGGGA</sequence>
<dbReference type="Pfam" id="PF20256">
    <property type="entry name" value="MoCoBD_2"/>
    <property type="match status" value="1"/>
</dbReference>